<comment type="similarity">
    <text evidence="7">Belongs to the binding-protein-dependent transport system permease family.</text>
</comment>
<comment type="subcellular location">
    <subcellularLocation>
        <location evidence="1 7">Cell membrane</location>
        <topology evidence="1 7">Multi-pass membrane protein</topology>
    </subcellularLocation>
</comment>
<evidence type="ECO:0000256" key="4">
    <source>
        <dbReference type="ARBA" id="ARBA00022692"/>
    </source>
</evidence>
<feature type="transmembrane region" description="Helical" evidence="7">
    <location>
        <begin position="160"/>
        <end position="183"/>
    </location>
</feature>
<evidence type="ECO:0000256" key="3">
    <source>
        <dbReference type="ARBA" id="ARBA00022475"/>
    </source>
</evidence>
<protein>
    <submittedName>
        <fullName evidence="9">Sugar ABC transporter permease</fullName>
    </submittedName>
</protein>
<evidence type="ECO:0000256" key="5">
    <source>
        <dbReference type="ARBA" id="ARBA00022989"/>
    </source>
</evidence>
<evidence type="ECO:0000256" key="1">
    <source>
        <dbReference type="ARBA" id="ARBA00004651"/>
    </source>
</evidence>
<evidence type="ECO:0000256" key="6">
    <source>
        <dbReference type="ARBA" id="ARBA00023136"/>
    </source>
</evidence>
<dbReference type="Gene3D" id="1.10.3720.10">
    <property type="entry name" value="MetI-like"/>
    <property type="match status" value="1"/>
</dbReference>
<feature type="transmembrane region" description="Helical" evidence="7">
    <location>
        <begin position="204"/>
        <end position="225"/>
    </location>
</feature>
<gene>
    <name evidence="9" type="ORF">IAD42_00135</name>
</gene>
<comment type="caution">
    <text evidence="9">The sequence shown here is derived from an EMBL/GenBank/DDBJ whole genome shotgun (WGS) entry which is preliminary data.</text>
</comment>
<evidence type="ECO:0000256" key="7">
    <source>
        <dbReference type="RuleBase" id="RU363032"/>
    </source>
</evidence>
<name>A0A9D1G470_9FIRM</name>
<dbReference type="GO" id="GO:0005886">
    <property type="term" value="C:plasma membrane"/>
    <property type="evidence" value="ECO:0007669"/>
    <property type="project" value="UniProtKB-SubCell"/>
</dbReference>
<proteinExistence type="inferred from homology"/>
<evidence type="ECO:0000259" key="8">
    <source>
        <dbReference type="PROSITE" id="PS50928"/>
    </source>
</evidence>
<keyword evidence="6 7" id="KW-0472">Membrane</keyword>
<keyword evidence="2 7" id="KW-0813">Transport</keyword>
<feature type="transmembrane region" description="Helical" evidence="7">
    <location>
        <begin position="120"/>
        <end position="140"/>
    </location>
</feature>
<keyword evidence="3" id="KW-1003">Cell membrane</keyword>
<evidence type="ECO:0000256" key="2">
    <source>
        <dbReference type="ARBA" id="ARBA00022448"/>
    </source>
</evidence>
<organism evidence="9 10">
    <name type="scientific">Candidatus Scatomorpha pullistercoris</name>
    <dbReference type="NCBI Taxonomy" id="2840929"/>
    <lineage>
        <taxon>Bacteria</taxon>
        <taxon>Bacillati</taxon>
        <taxon>Bacillota</taxon>
        <taxon>Clostridia</taxon>
        <taxon>Eubacteriales</taxon>
        <taxon>Candidatus Scatomorpha</taxon>
    </lineage>
</organism>
<dbReference type="PROSITE" id="PS50928">
    <property type="entry name" value="ABC_TM1"/>
    <property type="match status" value="1"/>
</dbReference>
<dbReference type="InterPro" id="IPR051393">
    <property type="entry name" value="ABC_transporter_permease"/>
</dbReference>
<reference evidence="9" key="1">
    <citation type="submission" date="2020-10" db="EMBL/GenBank/DDBJ databases">
        <authorList>
            <person name="Gilroy R."/>
        </authorList>
    </citation>
    <scope>NUCLEOTIDE SEQUENCE</scope>
    <source>
        <strain evidence="9">ChiHecec3B27-6122</strain>
    </source>
</reference>
<accession>A0A9D1G470</accession>
<dbReference type="PANTHER" id="PTHR30193">
    <property type="entry name" value="ABC TRANSPORTER PERMEASE PROTEIN"/>
    <property type="match status" value="1"/>
</dbReference>
<evidence type="ECO:0000313" key="9">
    <source>
        <dbReference type="EMBL" id="HIS96364.1"/>
    </source>
</evidence>
<dbReference type="EMBL" id="DVJS01000004">
    <property type="protein sequence ID" value="HIS96364.1"/>
    <property type="molecule type" value="Genomic_DNA"/>
</dbReference>
<evidence type="ECO:0000313" key="10">
    <source>
        <dbReference type="Proteomes" id="UP000886876"/>
    </source>
</evidence>
<keyword evidence="5 7" id="KW-1133">Transmembrane helix</keyword>
<keyword evidence="4 7" id="KW-0812">Transmembrane</keyword>
<reference evidence="9" key="2">
    <citation type="journal article" date="2021" name="PeerJ">
        <title>Extensive microbial diversity within the chicken gut microbiome revealed by metagenomics and culture.</title>
        <authorList>
            <person name="Gilroy R."/>
            <person name="Ravi A."/>
            <person name="Getino M."/>
            <person name="Pursley I."/>
            <person name="Horton D.L."/>
            <person name="Alikhan N.F."/>
            <person name="Baker D."/>
            <person name="Gharbi K."/>
            <person name="Hall N."/>
            <person name="Watson M."/>
            <person name="Adriaenssens E.M."/>
            <person name="Foster-Nyarko E."/>
            <person name="Jarju S."/>
            <person name="Secka A."/>
            <person name="Antonio M."/>
            <person name="Oren A."/>
            <person name="Chaudhuri R.R."/>
            <person name="La Ragione R."/>
            <person name="Hildebrand F."/>
            <person name="Pallen M.J."/>
        </authorList>
    </citation>
    <scope>NUCLEOTIDE SEQUENCE</scope>
    <source>
        <strain evidence="9">ChiHecec3B27-6122</strain>
    </source>
</reference>
<dbReference type="Pfam" id="PF00528">
    <property type="entry name" value="BPD_transp_1"/>
    <property type="match status" value="1"/>
</dbReference>
<dbReference type="SUPFAM" id="SSF161098">
    <property type="entry name" value="MetI-like"/>
    <property type="match status" value="1"/>
</dbReference>
<feature type="transmembrane region" description="Helical" evidence="7">
    <location>
        <begin position="83"/>
        <end position="108"/>
    </location>
</feature>
<dbReference type="AlphaFoldDB" id="A0A9D1G470"/>
<dbReference type="GO" id="GO:0055085">
    <property type="term" value="P:transmembrane transport"/>
    <property type="evidence" value="ECO:0007669"/>
    <property type="project" value="InterPro"/>
</dbReference>
<feature type="transmembrane region" description="Helical" evidence="7">
    <location>
        <begin position="281"/>
        <end position="298"/>
    </location>
</feature>
<dbReference type="InterPro" id="IPR000515">
    <property type="entry name" value="MetI-like"/>
</dbReference>
<dbReference type="InterPro" id="IPR035906">
    <property type="entry name" value="MetI-like_sf"/>
</dbReference>
<sequence length="306" mass="34198">METKKRKRHSLAVNGNMLSGSIRKWFPVFLLPTLAAFLIGFVYPFAKGFYLSFCTFRTTSDAEFIGLGNYIKALTDSSFMYSFWYTALFAVVSLIAINVLAFAVAYALTRGIKGSNLFRTVFFMPNLIGGIVLGYIWSMIFDGILIRYGTSILLSTKYGFIGLLILMAWQQIGYMMIIYIAGLQSVPDDLLEAARIDGASGWKTLTKITIPCVMPSITICTFLTLTNSFKLFDQNLALNNGQPYIFQSDGSIIHSTEMLALNIYNSFYLNANSRGVGQAKAVLFFILVAAIGLIQLRYTRKKEVQQ</sequence>
<feature type="domain" description="ABC transmembrane type-1" evidence="8">
    <location>
        <begin position="83"/>
        <end position="295"/>
    </location>
</feature>
<dbReference type="Proteomes" id="UP000886876">
    <property type="component" value="Unassembled WGS sequence"/>
</dbReference>
<feature type="transmembrane region" description="Helical" evidence="7">
    <location>
        <begin position="25"/>
        <end position="46"/>
    </location>
</feature>
<dbReference type="PANTHER" id="PTHR30193:SF37">
    <property type="entry name" value="INNER MEMBRANE ABC TRANSPORTER PERMEASE PROTEIN YCJO"/>
    <property type="match status" value="1"/>
</dbReference>
<dbReference type="CDD" id="cd06261">
    <property type="entry name" value="TM_PBP2"/>
    <property type="match status" value="1"/>
</dbReference>